<sequence>MTLVRLVRMLITMIAAWVHGCIARPRTLVERGAWRGMWAGRVLRSMGISMVIEGCPPASGLVVSNHTSYVDVLTLGSVLPAIFVSKSEVRGWPLVGPLITRGGTIFLERGRARAAAEANRAVAQTLAERVPVVIFPEGTTTAGDHVLPFHGALFESAMRQHAPVWAASVSYSFADGKSAARTVAYIDDDTLLPHLFRLAGRKGLVASVRFAPQPILAQDRATAAQVARTEVLSLLHLAVAGSGELDRAVTQQQTAAA</sequence>
<dbReference type="CDD" id="cd07989">
    <property type="entry name" value="LPLAT_AGPAT-like"/>
    <property type="match status" value="1"/>
</dbReference>
<evidence type="ECO:0000256" key="2">
    <source>
        <dbReference type="ARBA" id="ARBA00022516"/>
    </source>
</evidence>
<dbReference type="Proteomes" id="UP000182409">
    <property type="component" value="Unassembled WGS sequence"/>
</dbReference>
<dbReference type="RefSeq" id="WP_074654602.1">
    <property type="nucleotide sequence ID" value="NZ_FNSD01000001.1"/>
</dbReference>
<proteinExistence type="predicted"/>
<dbReference type="SUPFAM" id="SSF69593">
    <property type="entry name" value="Glycerol-3-phosphate (1)-acyltransferase"/>
    <property type="match status" value="1"/>
</dbReference>
<dbReference type="OrthoDB" id="9803035at2"/>
<evidence type="ECO:0000259" key="6">
    <source>
        <dbReference type="SMART" id="SM00563"/>
    </source>
</evidence>
<dbReference type="GO" id="GO:0003841">
    <property type="term" value="F:1-acylglycerol-3-phosphate O-acyltransferase activity"/>
    <property type="evidence" value="ECO:0007669"/>
    <property type="project" value="TreeGrafter"/>
</dbReference>
<dbReference type="Pfam" id="PF01553">
    <property type="entry name" value="Acyltransferase"/>
    <property type="match status" value="1"/>
</dbReference>
<comment type="pathway">
    <text evidence="1">Lipid metabolism.</text>
</comment>
<evidence type="ECO:0000256" key="1">
    <source>
        <dbReference type="ARBA" id="ARBA00005189"/>
    </source>
</evidence>
<reference evidence="7 8" key="1">
    <citation type="submission" date="2016-10" db="EMBL/GenBank/DDBJ databases">
        <authorList>
            <person name="de Groot N.N."/>
        </authorList>
    </citation>
    <scope>NUCLEOTIDE SEQUENCE [LARGE SCALE GENOMIC DNA]</scope>
    <source>
        <strain evidence="7 8">AB35.6</strain>
    </source>
</reference>
<evidence type="ECO:0000313" key="8">
    <source>
        <dbReference type="Proteomes" id="UP000182409"/>
    </source>
</evidence>
<evidence type="ECO:0000256" key="4">
    <source>
        <dbReference type="ARBA" id="ARBA00023098"/>
    </source>
</evidence>
<evidence type="ECO:0000313" key="7">
    <source>
        <dbReference type="EMBL" id="SEC16322.1"/>
    </source>
</evidence>
<dbReference type="AlphaFoldDB" id="A0A1H4QA26"/>
<dbReference type="InterPro" id="IPR002123">
    <property type="entry name" value="Plipid/glycerol_acylTrfase"/>
</dbReference>
<keyword evidence="2" id="KW-0444">Lipid biosynthesis</keyword>
<feature type="domain" description="Phospholipid/glycerol acyltransferase" evidence="6">
    <location>
        <begin position="60"/>
        <end position="172"/>
    </location>
</feature>
<keyword evidence="3 7" id="KW-0808">Transferase</keyword>
<keyword evidence="4" id="KW-0443">Lipid metabolism</keyword>
<dbReference type="SMART" id="SM00563">
    <property type="entry name" value="PlsC"/>
    <property type="match status" value="1"/>
</dbReference>
<keyword evidence="5 7" id="KW-0012">Acyltransferase</keyword>
<gene>
    <name evidence="7" type="ORF">SAMN05443244_2807</name>
</gene>
<dbReference type="PANTHER" id="PTHR10434:SF64">
    <property type="entry name" value="1-ACYL-SN-GLYCEROL-3-PHOSPHATE ACYLTRANSFERASE-RELATED"/>
    <property type="match status" value="1"/>
</dbReference>
<evidence type="ECO:0000256" key="3">
    <source>
        <dbReference type="ARBA" id="ARBA00022679"/>
    </source>
</evidence>
<protein>
    <submittedName>
        <fullName evidence="7">Lyso-ornithine lipid acyltransferase</fullName>
    </submittedName>
</protein>
<accession>A0A1H4QA26</accession>
<dbReference type="EMBL" id="FNSD01000001">
    <property type="protein sequence ID" value="SEC16322.1"/>
    <property type="molecule type" value="Genomic_DNA"/>
</dbReference>
<dbReference type="PANTHER" id="PTHR10434">
    <property type="entry name" value="1-ACYL-SN-GLYCEROL-3-PHOSPHATE ACYLTRANSFERASE"/>
    <property type="match status" value="1"/>
</dbReference>
<organism evidence="7 8">
    <name type="scientific">Terriglobus roseus</name>
    <dbReference type="NCBI Taxonomy" id="392734"/>
    <lineage>
        <taxon>Bacteria</taxon>
        <taxon>Pseudomonadati</taxon>
        <taxon>Acidobacteriota</taxon>
        <taxon>Terriglobia</taxon>
        <taxon>Terriglobales</taxon>
        <taxon>Acidobacteriaceae</taxon>
        <taxon>Terriglobus</taxon>
    </lineage>
</organism>
<evidence type="ECO:0000256" key="5">
    <source>
        <dbReference type="ARBA" id="ARBA00023315"/>
    </source>
</evidence>
<dbReference type="GO" id="GO:0006654">
    <property type="term" value="P:phosphatidic acid biosynthetic process"/>
    <property type="evidence" value="ECO:0007669"/>
    <property type="project" value="TreeGrafter"/>
</dbReference>
<name>A0A1H4QA26_9BACT</name>